<dbReference type="AlphaFoldDB" id="A0A443NC71"/>
<evidence type="ECO:0000259" key="6">
    <source>
        <dbReference type="Pfam" id="PF05347"/>
    </source>
</evidence>
<dbReference type="InterPro" id="IPR008011">
    <property type="entry name" value="Complex1_LYR_dom"/>
</dbReference>
<comment type="similarity">
    <text evidence="4">Belongs to the complex I LYR family. SDHAF1 subfamily.</text>
</comment>
<dbReference type="STRING" id="337451.A0A443NC71"/>
<evidence type="ECO:0000256" key="1">
    <source>
        <dbReference type="ARBA" id="ARBA00004305"/>
    </source>
</evidence>
<dbReference type="OrthoDB" id="273010at2759"/>
<evidence type="ECO:0000256" key="4">
    <source>
        <dbReference type="ARBA" id="ARBA00025715"/>
    </source>
</evidence>
<dbReference type="Proteomes" id="UP000283530">
    <property type="component" value="Unassembled WGS sequence"/>
</dbReference>
<comment type="subcellular location">
    <subcellularLocation>
        <location evidence="1">Mitochondrion matrix</location>
    </subcellularLocation>
</comment>
<evidence type="ECO:0000313" key="8">
    <source>
        <dbReference type="Proteomes" id="UP000283530"/>
    </source>
</evidence>
<dbReference type="EMBL" id="QPKB01000002">
    <property type="protein sequence ID" value="RWR76088.1"/>
    <property type="molecule type" value="Genomic_DNA"/>
</dbReference>
<proteinExistence type="inferred from homology"/>
<feature type="compositionally biased region" description="Polar residues" evidence="5">
    <location>
        <begin position="116"/>
        <end position="132"/>
    </location>
</feature>
<sequence>MASSIRPQKLSGMQKQVLSLYRGFLRVARSKAPEERRNIESIVSAEFRNNSMSVDRKNFLYIEYLLRRGRKQLDQLKDPGISNGRRPNVRTCEEDVEASKAPNYNGFDRKAISFRPGSNPSTNKDQNSSHFATSDSLQLDNHAFKTQNNEQENCLGVDVLLQWGSRADTRVVIDESSVLGRKVIKIHRSSLCWAETAHK</sequence>
<keyword evidence="3" id="KW-0143">Chaperone</keyword>
<accession>A0A443NC71</accession>
<dbReference type="PANTHER" id="PTHR13675:SF1">
    <property type="entry name" value="SUCCINATE DEHYDROGENASE ASSEMBLY FACTOR 1, MITOCHONDRIAL"/>
    <property type="match status" value="1"/>
</dbReference>
<keyword evidence="2" id="KW-0496">Mitochondrion</keyword>
<dbReference type="CDD" id="cd20268">
    <property type="entry name" value="Complex1_LYR_SDHAF1_LYRM8"/>
    <property type="match status" value="1"/>
</dbReference>
<dbReference type="GO" id="GO:0005759">
    <property type="term" value="C:mitochondrial matrix"/>
    <property type="evidence" value="ECO:0007669"/>
    <property type="project" value="UniProtKB-SubCell"/>
</dbReference>
<reference evidence="7 8" key="1">
    <citation type="journal article" date="2019" name="Nat. Plants">
        <title>Stout camphor tree genome fills gaps in understanding of flowering plant genome evolution.</title>
        <authorList>
            <person name="Chaw S.M."/>
            <person name="Liu Y.C."/>
            <person name="Wu Y.W."/>
            <person name="Wang H.Y."/>
            <person name="Lin C.I."/>
            <person name="Wu C.S."/>
            <person name="Ke H.M."/>
            <person name="Chang L.Y."/>
            <person name="Hsu C.Y."/>
            <person name="Yang H.T."/>
            <person name="Sudianto E."/>
            <person name="Hsu M.H."/>
            <person name="Wu K.P."/>
            <person name="Wang L.N."/>
            <person name="Leebens-Mack J.H."/>
            <person name="Tsai I.J."/>
        </authorList>
    </citation>
    <scope>NUCLEOTIDE SEQUENCE [LARGE SCALE GENOMIC DNA]</scope>
    <source>
        <strain evidence="8">cv. Chaw 1501</strain>
        <tissue evidence="7">Young leaves</tissue>
    </source>
</reference>
<keyword evidence="8" id="KW-1185">Reference proteome</keyword>
<gene>
    <name evidence="7" type="ORF">CKAN_00450100</name>
</gene>
<dbReference type="Pfam" id="PF05347">
    <property type="entry name" value="Complex1_LYR"/>
    <property type="match status" value="1"/>
</dbReference>
<dbReference type="PANTHER" id="PTHR13675">
    <property type="entry name" value="LYR MOTIF-CONTAINING PROTEIN 2"/>
    <property type="match status" value="1"/>
</dbReference>
<comment type="caution">
    <text evidence="7">The sequence shown here is derived from an EMBL/GenBank/DDBJ whole genome shotgun (WGS) entry which is preliminary data.</text>
</comment>
<dbReference type="GO" id="GO:0034553">
    <property type="term" value="P:mitochondrial respiratory chain complex II assembly"/>
    <property type="evidence" value="ECO:0007669"/>
    <property type="project" value="InterPro"/>
</dbReference>
<name>A0A443NC71_9MAGN</name>
<dbReference type="InterPro" id="IPR045295">
    <property type="entry name" value="Complex1_LYR_SDHAF1_LYRM8"/>
</dbReference>
<evidence type="ECO:0000256" key="2">
    <source>
        <dbReference type="ARBA" id="ARBA00023128"/>
    </source>
</evidence>
<feature type="region of interest" description="Disordered" evidence="5">
    <location>
        <begin position="76"/>
        <end position="132"/>
    </location>
</feature>
<evidence type="ECO:0000256" key="3">
    <source>
        <dbReference type="ARBA" id="ARBA00023186"/>
    </source>
</evidence>
<evidence type="ECO:0000256" key="5">
    <source>
        <dbReference type="SAM" id="MobiDB-lite"/>
    </source>
</evidence>
<evidence type="ECO:0000313" key="7">
    <source>
        <dbReference type="EMBL" id="RWR76088.1"/>
    </source>
</evidence>
<feature type="domain" description="Complex 1 LYR protein" evidence="6">
    <location>
        <begin position="15"/>
        <end position="75"/>
    </location>
</feature>
<organism evidence="7 8">
    <name type="scientific">Cinnamomum micranthum f. kanehirae</name>
    <dbReference type="NCBI Taxonomy" id="337451"/>
    <lineage>
        <taxon>Eukaryota</taxon>
        <taxon>Viridiplantae</taxon>
        <taxon>Streptophyta</taxon>
        <taxon>Embryophyta</taxon>
        <taxon>Tracheophyta</taxon>
        <taxon>Spermatophyta</taxon>
        <taxon>Magnoliopsida</taxon>
        <taxon>Magnoliidae</taxon>
        <taxon>Laurales</taxon>
        <taxon>Lauraceae</taxon>
        <taxon>Cinnamomum</taxon>
    </lineage>
</organism>
<protein>
    <submittedName>
        <fullName evidence="7">Succinate dehydrogenase assembly factor 1, mitochondrial</fullName>
    </submittedName>
</protein>